<keyword evidence="1" id="KW-1133">Transmembrane helix</keyword>
<feature type="transmembrane region" description="Helical" evidence="1">
    <location>
        <begin position="105"/>
        <end position="126"/>
    </location>
</feature>
<proteinExistence type="predicted"/>
<reference evidence="2" key="1">
    <citation type="submission" date="2021-01" db="EMBL/GenBank/DDBJ databases">
        <authorList>
            <person name="Corre E."/>
            <person name="Pelletier E."/>
            <person name="Niang G."/>
            <person name="Scheremetjew M."/>
            <person name="Finn R."/>
            <person name="Kale V."/>
            <person name="Holt S."/>
            <person name="Cochrane G."/>
            <person name="Meng A."/>
            <person name="Brown T."/>
            <person name="Cohen L."/>
        </authorList>
    </citation>
    <scope>NUCLEOTIDE SEQUENCE</scope>
    <source>
        <strain evidence="2">Fehren 1</strain>
    </source>
</reference>
<evidence type="ECO:0008006" key="3">
    <source>
        <dbReference type="Google" id="ProtNLM"/>
    </source>
</evidence>
<keyword evidence="1" id="KW-0472">Membrane</keyword>
<keyword evidence="1" id="KW-0812">Transmembrane</keyword>
<sequence length="184" mass="20418">MPSIEELYKSKMTWPRLVIKFLVEALLAYNCYHYNTAHLKGYDCWANEMKQPRADQSMFGEDEGSPVNMTAKFTQVIFFGMILALIGLINCIVEMANKFVDNSGLRVLNGVIDTTVGFAAIAWVTWASIVRLSHNGKICAGATMNVTEATEPYAYEQGVFLQVVLMLSYTVPPVLLVATNCGCL</sequence>
<accession>A0A7S3I616</accession>
<dbReference type="EMBL" id="HBIE01031673">
    <property type="protein sequence ID" value="CAE0314699.1"/>
    <property type="molecule type" value="Transcribed_RNA"/>
</dbReference>
<protein>
    <recommendedName>
        <fullName evidence="3">MARVEL domain-containing protein</fullName>
    </recommendedName>
</protein>
<dbReference type="AlphaFoldDB" id="A0A7S3I616"/>
<organism evidence="2">
    <name type="scientific">Favella ehrenbergii</name>
    <dbReference type="NCBI Taxonomy" id="182087"/>
    <lineage>
        <taxon>Eukaryota</taxon>
        <taxon>Sar</taxon>
        <taxon>Alveolata</taxon>
        <taxon>Ciliophora</taxon>
        <taxon>Intramacronucleata</taxon>
        <taxon>Spirotrichea</taxon>
        <taxon>Choreotrichia</taxon>
        <taxon>Tintinnida</taxon>
        <taxon>Xystonellidae</taxon>
        <taxon>Favella</taxon>
    </lineage>
</organism>
<evidence type="ECO:0000313" key="2">
    <source>
        <dbReference type="EMBL" id="CAE0314699.1"/>
    </source>
</evidence>
<evidence type="ECO:0000256" key="1">
    <source>
        <dbReference type="SAM" id="Phobius"/>
    </source>
</evidence>
<feature type="transmembrane region" description="Helical" evidence="1">
    <location>
        <begin position="73"/>
        <end position="93"/>
    </location>
</feature>
<feature type="transmembrane region" description="Helical" evidence="1">
    <location>
        <begin position="159"/>
        <end position="178"/>
    </location>
</feature>
<gene>
    <name evidence="2" type="ORF">FEHR0123_LOCUS9625</name>
</gene>
<name>A0A7S3I616_9SPIT</name>